<keyword evidence="3" id="KW-0540">Nuclease</keyword>
<evidence type="ECO:0000256" key="7">
    <source>
        <dbReference type="ARBA" id="ARBA00022842"/>
    </source>
</evidence>
<protein>
    <submittedName>
        <fullName evidence="10">Endonuclease/exonuclease/phosphatase family metal-dependent hydrolase</fullName>
    </submittedName>
</protein>
<keyword evidence="10" id="KW-0255">Endonuclease</keyword>
<sequence length="347" mass="40397">MILEFCLYVFFTILITYILFLTFTEYNPKLISDENIENNQDEVGQVNKEMTIITSNIGFGAHDKDFSFFMDGGKLSRAISKDRVINNVTSLGNLLLKENPTFALFQEIDLNSTRSYRVNQYKIYKNIFKNYATSFGINFNVKWIAYPFRKPQGKILAGQGTFSHLKIKLSERVSLPINKTWPYRLFSLKRCALVTRIPIENKKELVIINSHLSAFDRGGIIRKKQLKFVQGYLESEYSKGNYIIIGSDWNHQMPNTNPFIFKSKEKWPKWLQKMPNNFNPKGFKWFFDKDTPSCRTVAKPYRVGENFKCIVDGFLVSDNIEVTSIHGINLDFVHSDHNPVKLKFKLK</sequence>
<dbReference type="Proteomes" id="UP001224418">
    <property type="component" value="Unassembled WGS sequence"/>
</dbReference>
<accession>A0ABU0JTE4</accession>
<keyword evidence="11" id="KW-1185">Reference proteome</keyword>
<dbReference type="GO" id="GO:0016787">
    <property type="term" value="F:hydrolase activity"/>
    <property type="evidence" value="ECO:0007669"/>
    <property type="project" value="UniProtKB-KW"/>
</dbReference>
<keyword evidence="6 10" id="KW-0378">Hydrolase</keyword>
<evidence type="ECO:0000256" key="2">
    <source>
        <dbReference type="ARBA" id="ARBA00001946"/>
    </source>
</evidence>
<evidence type="ECO:0000313" key="10">
    <source>
        <dbReference type="EMBL" id="MDQ0480363.1"/>
    </source>
</evidence>
<keyword evidence="9" id="KW-1133">Transmembrane helix</keyword>
<evidence type="ECO:0000256" key="3">
    <source>
        <dbReference type="ARBA" id="ARBA00022722"/>
    </source>
</evidence>
<evidence type="ECO:0000256" key="5">
    <source>
        <dbReference type="ARBA" id="ARBA00022763"/>
    </source>
</evidence>
<evidence type="ECO:0000313" key="11">
    <source>
        <dbReference type="Proteomes" id="UP001224418"/>
    </source>
</evidence>
<dbReference type="SUPFAM" id="SSF56219">
    <property type="entry name" value="DNase I-like"/>
    <property type="match status" value="1"/>
</dbReference>
<dbReference type="RefSeq" id="WP_307356312.1">
    <property type="nucleotide sequence ID" value="NZ_BAAACJ010000031.1"/>
</dbReference>
<reference evidence="10 11" key="1">
    <citation type="submission" date="2023-07" db="EMBL/GenBank/DDBJ databases">
        <title>Genomic Encyclopedia of Type Strains, Phase IV (KMG-IV): sequencing the most valuable type-strain genomes for metagenomic binning, comparative biology and taxonomic classification.</title>
        <authorList>
            <person name="Goeker M."/>
        </authorList>
    </citation>
    <scope>NUCLEOTIDE SEQUENCE [LARGE SCALE GENOMIC DNA]</scope>
    <source>
        <strain evidence="10 11">DSM 1400</strain>
    </source>
</reference>
<organism evidence="10 11">
    <name type="scientific">Hathewaya limosa</name>
    <name type="common">Clostridium limosum</name>
    <dbReference type="NCBI Taxonomy" id="1536"/>
    <lineage>
        <taxon>Bacteria</taxon>
        <taxon>Bacillati</taxon>
        <taxon>Bacillota</taxon>
        <taxon>Clostridia</taxon>
        <taxon>Eubacteriales</taxon>
        <taxon>Clostridiaceae</taxon>
        <taxon>Hathewaya</taxon>
    </lineage>
</organism>
<evidence type="ECO:0000256" key="4">
    <source>
        <dbReference type="ARBA" id="ARBA00022723"/>
    </source>
</evidence>
<evidence type="ECO:0000256" key="8">
    <source>
        <dbReference type="ARBA" id="ARBA00023204"/>
    </source>
</evidence>
<evidence type="ECO:0000256" key="1">
    <source>
        <dbReference type="ARBA" id="ARBA00001936"/>
    </source>
</evidence>
<feature type="transmembrane region" description="Helical" evidence="9">
    <location>
        <begin position="5"/>
        <end position="23"/>
    </location>
</feature>
<keyword evidence="8" id="KW-0234">DNA repair</keyword>
<name>A0ABU0JTE4_HATLI</name>
<dbReference type="InterPro" id="IPR051547">
    <property type="entry name" value="TDP2-like"/>
</dbReference>
<gene>
    <name evidence="10" type="ORF">QOZ93_002111</name>
</gene>
<keyword evidence="7" id="KW-0460">Magnesium</keyword>
<dbReference type="EMBL" id="JAUSWN010000018">
    <property type="protein sequence ID" value="MDQ0480363.1"/>
    <property type="molecule type" value="Genomic_DNA"/>
</dbReference>
<dbReference type="InterPro" id="IPR036691">
    <property type="entry name" value="Endo/exonu/phosph_ase_sf"/>
</dbReference>
<dbReference type="PANTHER" id="PTHR15822:SF4">
    <property type="entry name" value="TYROSYL-DNA PHOSPHODIESTERASE 2"/>
    <property type="match status" value="1"/>
</dbReference>
<evidence type="ECO:0000256" key="9">
    <source>
        <dbReference type="SAM" id="Phobius"/>
    </source>
</evidence>
<proteinExistence type="predicted"/>
<comment type="cofactor">
    <cofactor evidence="1">
        <name>Mn(2+)</name>
        <dbReference type="ChEBI" id="CHEBI:29035"/>
    </cofactor>
</comment>
<keyword evidence="9" id="KW-0472">Membrane</keyword>
<dbReference type="PANTHER" id="PTHR15822">
    <property type="entry name" value="TRAF AND TNF RECEPTOR-ASSOCIATED PROTEIN"/>
    <property type="match status" value="1"/>
</dbReference>
<keyword evidence="5" id="KW-0227">DNA damage</keyword>
<dbReference type="Gene3D" id="3.60.10.10">
    <property type="entry name" value="Endonuclease/exonuclease/phosphatase"/>
    <property type="match status" value="1"/>
</dbReference>
<evidence type="ECO:0000256" key="6">
    <source>
        <dbReference type="ARBA" id="ARBA00022801"/>
    </source>
</evidence>
<keyword evidence="4" id="KW-0479">Metal-binding</keyword>
<keyword evidence="9" id="KW-0812">Transmembrane</keyword>
<comment type="cofactor">
    <cofactor evidence="2">
        <name>Mg(2+)</name>
        <dbReference type="ChEBI" id="CHEBI:18420"/>
    </cofactor>
</comment>
<comment type="caution">
    <text evidence="10">The sequence shown here is derived from an EMBL/GenBank/DDBJ whole genome shotgun (WGS) entry which is preliminary data.</text>
</comment>
<dbReference type="GO" id="GO:0004519">
    <property type="term" value="F:endonuclease activity"/>
    <property type="evidence" value="ECO:0007669"/>
    <property type="project" value="UniProtKB-KW"/>
</dbReference>